<sequence length="46" mass="5072">MSRNADAGITPYEQLWVIETKKATSWQPLLAITTAQSCGNDYGDLL</sequence>
<dbReference type="AlphaFoldDB" id="A0A9D1WC99"/>
<accession>A0A9D1WC99</accession>
<reference evidence="1" key="2">
    <citation type="submission" date="2021-04" db="EMBL/GenBank/DDBJ databases">
        <authorList>
            <person name="Gilroy R."/>
        </authorList>
    </citation>
    <scope>NUCLEOTIDE SEQUENCE</scope>
    <source>
        <strain evidence="1">USASDec5-558</strain>
    </source>
</reference>
<dbReference type="Proteomes" id="UP000886829">
    <property type="component" value="Unassembled WGS sequence"/>
</dbReference>
<reference evidence="1" key="1">
    <citation type="journal article" date="2021" name="PeerJ">
        <title>Extensive microbial diversity within the chicken gut microbiome revealed by metagenomics and culture.</title>
        <authorList>
            <person name="Gilroy R."/>
            <person name="Ravi A."/>
            <person name="Getino M."/>
            <person name="Pursley I."/>
            <person name="Horton D.L."/>
            <person name="Alikhan N.F."/>
            <person name="Baker D."/>
            <person name="Gharbi K."/>
            <person name="Hall N."/>
            <person name="Watson M."/>
            <person name="Adriaenssens E.M."/>
            <person name="Foster-Nyarko E."/>
            <person name="Jarju S."/>
            <person name="Secka A."/>
            <person name="Antonio M."/>
            <person name="Oren A."/>
            <person name="Chaudhuri R.R."/>
            <person name="La Ragione R."/>
            <person name="Hildebrand F."/>
            <person name="Pallen M.J."/>
        </authorList>
    </citation>
    <scope>NUCLEOTIDE SEQUENCE</scope>
    <source>
        <strain evidence="1">USASDec5-558</strain>
    </source>
</reference>
<evidence type="ECO:0000313" key="2">
    <source>
        <dbReference type="Proteomes" id="UP000886829"/>
    </source>
</evidence>
<dbReference type="EMBL" id="DXEV01000058">
    <property type="protein sequence ID" value="HIX56430.1"/>
    <property type="molecule type" value="Genomic_DNA"/>
</dbReference>
<evidence type="ECO:0000313" key="1">
    <source>
        <dbReference type="EMBL" id="HIX56430.1"/>
    </source>
</evidence>
<proteinExistence type="predicted"/>
<name>A0A9D1WC99_9GAMM</name>
<comment type="caution">
    <text evidence="1">The sequence shown here is derived from an EMBL/GenBank/DDBJ whole genome shotgun (WGS) entry which is preliminary data.</text>
</comment>
<organism evidence="1 2">
    <name type="scientific">Candidatus Anaerobiospirillum pullistercoris</name>
    <dbReference type="NCBI Taxonomy" id="2838452"/>
    <lineage>
        <taxon>Bacteria</taxon>
        <taxon>Pseudomonadati</taxon>
        <taxon>Pseudomonadota</taxon>
        <taxon>Gammaproteobacteria</taxon>
        <taxon>Aeromonadales</taxon>
        <taxon>Succinivibrionaceae</taxon>
        <taxon>Anaerobiospirillum</taxon>
    </lineage>
</organism>
<gene>
    <name evidence="1" type="ORF">H9850_03045</name>
</gene>
<protein>
    <submittedName>
        <fullName evidence="1">Uncharacterized protein</fullName>
    </submittedName>
</protein>